<organism evidence="2 3">
    <name type="scientific">Dovyalis caffra</name>
    <dbReference type="NCBI Taxonomy" id="77055"/>
    <lineage>
        <taxon>Eukaryota</taxon>
        <taxon>Viridiplantae</taxon>
        <taxon>Streptophyta</taxon>
        <taxon>Embryophyta</taxon>
        <taxon>Tracheophyta</taxon>
        <taxon>Spermatophyta</taxon>
        <taxon>Magnoliopsida</taxon>
        <taxon>eudicotyledons</taxon>
        <taxon>Gunneridae</taxon>
        <taxon>Pentapetalae</taxon>
        <taxon>rosids</taxon>
        <taxon>fabids</taxon>
        <taxon>Malpighiales</taxon>
        <taxon>Salicaceae</taxon>
        <taxon>Flacourtieae</taxon>
        <taxon>Dovyalis</taxon>
    </lineage>
</organism>
<accession>A0AAV1RAP2</accession>
<dbReference type="Proteomes" id="UP001314170">
    <property type="component" value="Unassembled WGS sequence"/>
</dbReference>
<reference evidence="2 3" key="1">
    <citation type="submission" date="2024-01" db="EMBL/GenBank/DDBJ databases">
        <authorList>
            <person name="Waweru B."/>
        </authorList>
    </citation>
    <scope>NUCLEOTIDE SEQUENCE [LARGE SCALE GENOMIC DNA]</scope>
</reference>
<dbReference type="EMBL" id="CAWUPB010000913">
    <property type="protein sequence ID" value="CAK7330389.1"/>
    <property type="molecule type" value="Genomic_DNA"/>
</dbReference>
<evidence type="ECO:0000313" key="2">
    <source>
        <dbReference type="EMBL" id="CAK7330389.1"/>
    </source>
</evidence>
<evidence type="ECO:0000313" key="3">
    <source>
        <dbReference type="Proteomes" id="UP001314170"/>
    </source>
</evidence>
<feature type="compositionally biased region" description="Basic and acidic residues" evidence="1">
    <location>
        <begin position="133"/>
        <end position="146"/>
    </location>
</feature>
<dbReference type="AlphaFoldDB" id="A0AAV1RAP2"/>
<sequence>MLHRVGERRESSVDKESEGSIRVKDIDQKVCFEGLPQVCYTCGRMGYNGLFCSTRKAEYPDNIERETMATSVVQKAADGLSNDCKESSEIFGPWLHAPALSSEISREFSVPAIQGFDAFVSLSRLVLQAKSEAFPRRQSDSMEGLKQKGRSSNSIQPAAQPTSKPAAQTLANSQPASSPDSRPSPARNRSASRKQNIGRKGRQRVVCIVDSNLPSQVQLDADMDSDSNSDDEKKVVVEDKAGNPFIFTQLFGDKAMTVPLDIGLKARKTVAVYASLRMQARRILWGDFNAMLNEDEKIGDFQINLEEGHGAGDGGFPKAVDDFAKVANSWNQ</sequence>
<name>A0AAV1RAP2_9ROSI</name>
<feature type="compositionally biased region" description="Low complexity" evidence="1">
    <location>
        <begin position="173"/>
        <end position="189"/>
    </location>
</feature>
<feature type="compositionally biased region" description="Basic residues" evidence="1">
    <location>
        <begin position="190"/>
        <end position="201"/>
    </location>
</feature>
<proteinExistence type="predicted"/>
<comment type="caution">
    <text evidence="2">The sequence shown here is derived from an EMBL/GenBank/DDBJ whole genome shotgun (WGS) entry which is preliminary data.</text>
</comment>
<evidence type="ECO:0000256" key="1">
    <source>
        <dbReference type="SAM" id="MobiDB-lite"/>
    </source>
</evidence>
<protein>
    <submittedName>
        <fullName evidence="2">Uncharacterized protein</fullName>
    </submittedName>
</protein>
<keyword evidence="3" id="KW-1185">Reference proteome</keyword>
<feature type="compositionally biased region" description="Polar residues" evidence="1">
    <location>
        <begin position="150"/>
        <end position="172"/>
    </location>
</feature>
<feature type="region of interest" description="Disordered" evidence="1">
    <location>
        <begin position="132"/>
        <end position="201"/>
    </location>
</feature>
<gene>
    <name evidence="2" type="ORF">DCAF_LOCUS7932</name>
</gene>